<sequence>LGILTLVFCSCSDEVPARDLQQPTSSSWEHQGGHVFIHAESSLYSLPCSPIEMEVPNPTYQWVHDREDSKFLSVSEQGHLLFKQFQAGDSGNYSCTISYTERGLPVSQTFHYSVLGYHILGGLETVLLFQSKLCEEEQTKRFLWILQETLGHLAAEQHCKFQLTGSSCFPTLNEPLHEVFVQVQLQVSLFGPHWDEHCSSHDPEMVTDCYRKAVQHNL</sequence>
<name>A0A093HJG4_STRCA</name>
<evidence type="ECO:0000259" key="1">
    <source>
        <dbReference type="PROSITE" id="PS50835"/>
    </source>
</evidence>
<reference evidence="2 3" key="1">
    <citation type="submission" date="2014-04" db="EMBL/GenBank/DDBJ databases">
        <title>Genome evolution of avian class.</title>
        <authorList>
            <person name="Zhang G."/>
            <person name="Li C."/>
        </authorList>
    </citation>
    <scope>NUCLEOTIDE SEQUENCE [LARGE SCALE GENOMIC DNA]</scope>
    <source>
        <strain evidence="2">BGI_N308</strain>
    </source>
</reference>
<dbReference type="AlphaFoldDB" id="A0A093HJG4"/>
<dbReference type="EMBL" id="KL206368">
    <property type="protein sequence ID" value="KFV81846.1"/>
    <property type="molecule type" value="Genomic_DNA"/>
</dbReference>
<keyword evidence="3" id="KW-1185">Reference proteome</keyword>
<feature type="non-terminal residue" evidence="2">
    <location>
        <position position="1"/>
    </location>
</feature>
<dbReference type="Pfam" id="PF07354">
    <property type="entry name" value="Sp38"/>
    <property type="match status" value="1"/>
</dbReference>
<feature type="non-terminal residue" evidence="2">
    <location>
        <position position="218"/>
    </location>
</feature>
<protein>
    <submittedName>
        <fullName evidence="2">Zona pellucida-binding protein 2</fullName>
    </submittedName>
</protein>
<feature type="domain" description="Ig-like" evidence="1">
    <location>
        <begin position="16"/>
        <end position="111"/>
    </location>
</feature>
<evidence type="ECO:0000313" key="3">
    <source>
        <dbReference type="Proteomes" id="UP000053584"/>
    </source>
</evidence>
<dbReference type="GO" id="GO:0001669">
    <property type="term" value="C:acrosomal vesicle"/>
    <property type="evidence" value="ECO:0007669"/>
    <property type="project" value="TreeGrafter"/>
</dbReference>
<dbReference type="Gene3D" id="2.60.40.10">
    <property type="entry name" value="Immunoglobulins"/>
    <property type="match status" value="1"/>
</dbReference>
<dbReference type="InterPro" id="IPR013783">
    <property type="entry name" value="Ig-like_fold"/>
</dbReference>
<dbReference type="GO" id="GO:0002199">
    <property type="term" value="C:zona pellucida receptor complex"/>
    <property type="evidence" value="ECO:0007669"/>
    <property type="project" value="TreeGrafter"/>
</dbReference>
<organism evidence="2 3">
    <name type="scientific">Struthio camelus australis</name>
    <dbReference type="NCBI Taxonomy" id="441894"/>
    <lineage>
        <taxon>Eukaryota</taxon>
        <taxon>Metazoa</taxon>
        <taxon>Chordata</taxon>
        <taxon>Craniata</taxon>
        <taxon>Vertebrata</taxon>
        <taxon>Euteleostomi</taxon>
        <taxon>Archelosauria</taxon>
        <taxon>Archosauria</taxon>
        <taxon>Dinosauria</taxon>
        <taxon>Saurischia</taxon>
        <taxon>Theropoda</taxon>
        <taxon>Coelurosauria</taxon>
        <taxon>Aves</taxon>
        <taxon>Palaeognathae</taxon>
        <taxon>Struthioniformes</taxon>
        <taxon>Struthionidae</taxon>
        <taxon>Struthio</taxon>
    </lineage>
</organism>
<dbReference type="Proteomes" id="UP000053584">
    <property type="component" value="Unassembled WGS sequence"/>
</dbReference>
<dbReference type="PANTHER" id="PTHR15443:SF5">
    <property type="entry name" value="ZONA PELLUCIDA-BINDING PROTEIN 1"/>
    <property type="match status" value="1"/>
</dbReference>
<dbReference type="PROSITE" id="PS50835">
    <property type="entry name" value="IG_LIKE"/>
    <property type="match status" value="1"/>
</dbReference>
<dbReference type="GO" id="GO:0007339">
    <property type="term" value="P:binding of sperm to zona pellucida"/>
    <property type="evidence" value="ECO:0007669"/>
    <property type="project" value="InterPro"/>
</dbReference>
<proteinExistence type="predicted"/>
<dbReference type="InterPro" id="IPR007110">
    <property type="entry name" value="Ig-like_dom"/>
</dbReference>
<gene>
    <name evidence="2" type="ORF">N308_05051</name>
</gene>
<dbReference type="InterPro" id="IPR036179">
    <property type="entry name" value="Ig-like_dom_sf"/>
</dbReference>
<dbReference type="SUPFAM" id="SSF48726">
    <property type="entry name" value="Immunoglobulin"/>
    <property type="match status" value="1"/>
</dbReference>
<evidence type="ECO:0000313" key="2">
    <source>
        <dbReference type="EMBL" id="KFV81846.1"/>
    </source>
</evidence>
<dbReference type="PANTHER" id="PTHR15443">
    <property type="entry name" value="ZONA PELLUCIDA BINDING PROTEIN SP38"/>
    <property type="match status" value="1"/>
</dbReference>
<dbReference type="InterPro" id="IPR010857">
    <property type="entry name" value="Sp38-bd"/>
</dbReference>
<dbReference type="GO" id="GO:0001675">
    <property type="term" value="P:acrosome assembly"/>
    <property type="evidence" value="ECO:0007669"/>
    <property type="project" value="TreeGrafter"/>
</dbReference>
<dbReference type="InterPro" id="IPR048806">
    <property type="entry name" value="ZPBP1/2_N"/>
</dbReference>
<dbReference type="GO" id="GO:0005576">
    <property type="term" value="C:extracellular region"/>
    <property type="evidence" value="ECO:0007669"/>
    <property type="project" value="InterPro"/>
</dbReference>
<accession>A0A093HJG4</accession>